<dbReference type="Gene3D" id="1.10.10.60">
    <property type="entry name" value="Homeodomain-like"/>
    <property type="match status" value="1"/>
</dbReference>
<sequence length="128" mass="14513">MLSDCSPQNQNILGRAIFTVQSDGLKPAYFFTFMPEPVLVPFPQDPHHRCGKHDRSKSVGPPPNILGKPRLYSSENNALLVRLKEREGMSWSEIAQHFPGQNVSSLQVHYSTKLQNKAVTCSRNPRRR</sequence>
<dbReference type="AlphaFoldDB" id="A0A1L9VF57"/>
<evidence type="ECO:0000256" key="1">
    <source>
        <dbReference type="SAM" id="MobiDB-lite"/>
    </source>
</evidence>
<dbReference type="RefSeq" id="XP_022399265.1">
    <property type="nucleotide sequence ID" value="XM_022547086.1"/>
</dbReference>
<keyword evidence="3" id="KW-1185">Reference proteome</keyword>
<organism evidence="2 3">
    <name type="scientific">Aspergillus glaucus CBS 516.65</name>
    <dbReference type="NCBI Taxonomy" id="1160497"/>
    <lineage>
        <taxon>Eukaryota</taxon>
        <taxon>Fungi</taxon>
        <taxon>Dikarya</taxon>
        <taxon>Ascomycota</taxon>
        <taxon>Pezizomycotina</taxon>
        <taxon>Eurotiomycetes</taxon>
        <taxon>Eurotiomycetidae</taxon>
        <taxon>Eurotiales</taxon>
        <taxon>Aspergillaceae</taxon>
        <taxon>Aspergillus</taxon>
        <taxon>Aspergillus subgen. Aspergillus</taxon>
    </lineage>
</organism>
<feature type="region of interest" description="Disordered" evidence="1">
    <location>
        <begin position="44"/>
        <end position="70"/>
    </location>
</feature>
<proteinExistence type="predicted"/>
<accession>A0A1L9VF57</accession>
<protein>
    <recommendedName>
        <fullName evidence="4">Myb-like domain-containing protein</fullName>
    </recommendedName>
</protein>
<dbReference type="EMBL" id="KV878902">
    <property type="protein sequence ID" value="OJJ82567.1"/>
    <property type="molecule type" value="Genomic_DNA"/>
</dbReference>
<evidence type="ECO:0008006" key="4">
    <source>
        <dbReference type="Google" id="ProtNLM"/>
    </source>
</evidence>
<dbReference type="VEuPathDB" id="FungiDB:ASPGLDRAFT_49369"/>
<dbReference type="OrthoDB" id="4369561at2759"/>
<reference evidence="3" key="1">
    <citation type="journal article" date="2017" name="Genome Biol.">
        <title>Comparative genomics reveals high biological diversity and specific adaptations in the industrially and medically important fungal genus Aspergillus.</title>
        <authorList>
            <person name="de Vries R.P."/>
            <person name="Riley R."/>
            <person name="Wiebenga A."/>
            <person name="Aguilar-Osorio G."/>
            <person name="Amillis S."/>
            <person name="Uchima C.A."/>
            <person name="Anderluh G."/>
            <person name="Asadollahi M."/>
            <person name="Askin M."/>
            <person name="Barry K."/>
            <person name="Battaglia E."/>
            <person name="Bayram O."/>
            <person name="Benocci T."/>
            <person name="Braus-Stromeyer S.A."/>
            <person name="Caldana C."/>
            <person name="Canovas D."/>
            <person name="Cerqueira G.C."/>
            <person name="Chen F."/>
            <person name="Chen W."/>
            <person name="Choi C."/>
            <person name="Clum A."/>
            <person name="Dos Santos R.A."/>
            <person name="Damasio A.R."/>
            <person name="Diallinas G."/>
            <person name="Emri T."/>
            <person name="Fekete E."/>
            <person name="Flipphi M."/>
            <person name="Freyberg S."/>
            <person name="Gallo A."/>
            <person name="Gournas C."/>
            <person name="Habgood R."/>
            <person name="Hainaut M."/>
            <person name="Harispe M.L."/>
            <person name="Henrissat B."/>
            <person name="Hilden K.S."/>
            <person name="Hope R."/>
            <person name="Hossain A."/>
            <person name="Karabika E."/>
            <person name="Karaffa L."/>
            <person name="Karanyi Z."/>
            <person name="Krasevec N."/>
            <person name="Kuo A."/>
            <person name="Kusch H."/>
            <person name="LaButti K."/>
            <person name="Lagendijk E.L."/>
            <person name="Lapidus A."/>
            <person name="Levasseur A."/>
            <person name="Lindquist E."/>
            <person name="Lipzen A."/>
            <person name="Logrieco A.F."/>
            <person name="MacCabe A."/>
            <person name="Maekelae M.R."/>
            <person name="Malavazi I."/>
            <person name="Melin P."/>
            <person name="Meyer V."/>
            <person name="Mielnichuk N."/>
            <person name="Miskei M."/>
            <person name="Molnar A.P."/>
            <person name="Mule G."/>
            <person name="Ngan C.Y."/>
            <person name="Orejas M."/>
            <person name="Orosz E."/>
            <person name="Ouedraogo J.P."/>
            <person name="Overkamp K.M."/>
            <person name="Park H.-S."/>
            <person name="Perrone G."/>
            <person name="Piumi F."/>
            <person name="Punt P.J."/>
            <person name="Ram A.F."/>
            <person name="Ramon A."/>
            <person name="Rauscher S."/>
            <person name="Record E."/>
            <person name="Riano-Pachon D.M."/>
            <person name="Robert V."/>
            <person name="Roehrig J."/>
            <person name="Ruller R."/>
            <person name="Salamov A."/>
            <person name="Salih N.S."/>
            <person name="Samson R.A."/>
            <person name="Sandor E."/>
            <person name="Sanguinetti M."/>
            <person name="Schuetze T."/>
            <person name="Sepcic K."/>
            <person name="Shelest E."/>
            <person name="Sherlock G."/>
            <person name="Sophianopoulou V."/>
            <person name="Squina F.M."/>
            <person name="Sun H."/>
            <person name="Susca A."/>
            <person name="Todd R.B."/>
            <person name="Tsang A."/>
            <person name="Unkles S.E."/>
            <person name="van de Wiele N."/>
            <person name="van Rossen-Uffink D."/>
            <person name="Oliveira J.V."/>
            <person name="Vesth T.C."/>
            <person name="Visser J."/>
            <person name="Yu J.-H."/>
            <person name="Zhou M."/>
            <person name="Andersen M.R."/>
            <person name="Archer D.B."/>
            <person name="Baker S.E."/>
            <person name="Benoit I."/>
            <person name="Brakhage A.A."/>
            <person name="Braus G.H."/>
            <person name="Fischer R."/>
            <person name="Frisvad J.C."/>
            <person name="Goldman G.H."/>
            <person name="Houbraken J."/>
            <person name="Oakley B."/>
            <person name="Pocsi I."/>
            <person name="Scazzocchio C."/>
            <person name="Seiboth B."/>
            <person name="vanKuyk P.A."/>
            <person name="Wortman J."/>
            <person name="Dyer P.S."/>
            <person name="Grigoriev I.V."/>
        </authorList>
    </citation>
    <scope>NUCLEOTIDE SEQUENCE [LARGE SCALE GENOMIC DNA]</scope>
    <source>
        <strain evidence="3">CBS 516.65</strain>
    </source>
</reference>
<name>A0A1L9VF57_ASPGL</name>
<evidence type="ECO:0000313" key="2">
    <source>
        <dbReference type="EMBL" id="OJJ82567.1"/>
    </source>
</evidence>
<dbReference type="GeneID" id="34463347"/>
<gene>
    <name evidence="2" type="ORF">ASPGLDRAFT_49369</name>
</gene>
<evidence type="ECO:0000313" key="3">
    <source>
        <dbReference type="Proteomes" id="UP000184300"/>
    </source>
</evidence>
<dbReference type="STRING" id="1160497.A0A1L9VF57"/>
<dbReference type="Proteomes" id="UP000184300">
    <property type="component" value="Unassembled WGS sequence"/>
</dbReference>